<dbReference type="PROSITE" id="PS00194">
    <property type="entry name" value="THIOREDOXIN_1"/>
    <property type="match status" value="1"/>
</dbReference>
<evidence type="ECO:0000256" key="4">
    <source>
        <dbReference type="ARBA" id="ARBA00023157"/>
    </source>
</evidence>
<gene>
    <name evidence="8" type="ORF">ACFOUW_36780</name>
</gene>
<evidence type="ECO:0000313" key="9">
    <source>
        <dbReference type="Proteomes" id="UP001595699"/>
    </source>
</evidence>
<feature type="compositionally biased region" description="Basic and acidic residues" evidence="6">
    <location>
        <begin position="1"/>
        <end position="11"/>
    </location>
</feature>
<evidence type="ECO:0000256" key="2">
    <source>
        <dbReference type="ARBA" id="ARBA00022448"/>
    </source>
</evidence>
<dbReference type="InterPro" id="IPR011990">
    <property type="entry name" value="TPR-like_helical_dom_sf"/>
</dbReference>
<dbReference type="InterPro" id="IPR017937">
    <property type="entry name" value="Thioredoxin_CS"/>
</dbReference>
<keyword evidence="2" id="KW-0813">Transport</keyword>
<sequence length="317" mass="33816">MTSESFTRRGAIDLSSLARPAAPPPSAGQAPGGGGPAGSGSYVIDVTEENFQQEVVERSVNVPVVIDFWADWCEPCKQLSPILERLTDEYAGRLVLAKIDIEANQRIAQAANVQSIPLVVAVIRGQIVPLFQGALPEAQVRQYFSELLRVAEANGVTGTTEPINVAEPQEPSGTEDEEPEGDPRYFEAEDALNRGDFDAAVKAFETVLDNAPADAIAKVGLAQAKLLARVQHLNPEESRAAAAAKPDDAQAQLAAADLDFAAGNADAAFARLVNTVRRTAGDERNAVRLHLLELFEALGVDDPRVKKARLALSTALF</sequence>
<organism evidence="8 9">
    <name type="scientific">Tenggerimyces flavus</name>
    <dbReference type="NCBI Taxonomy" id="1708749"/>
    <lineage>
        <taxon>Bacteria</taxon>
        <taxon>Bacillati</taxon>
        <taxon>Actinomycetota</taxon>
        <taxon>Actinomycetes</taxon>
        <taxon>Propionibacteriales</taxon>
        <taxon>Nocardioidaceae</taxon>
        <taxon>Tenggerimyces</taxon>
    </lineage>
</organism>
<evidence type="ECO:0000256" key="6">
    <source>
        <dbReference type="SAM" id="MobiDB-lite"/>
    </source>
</evidence>
<keyword evidence="5" id="KW-0676">Redox-active center</keyword>
<evidence type="ECO:0000313" key="8">
    <source>
        <dbReference type="EMBL" id="MFC3766431.1"/>
    </source>
</evidence>
<dbReference type="Pfam" id="PF00085">
    <property type="entry name" value="Thioredoxin"/>
    <property type="match status" value="1"/>
</dbReference>
<dbReference type="SUPFAM" id="SSF52833">
    <property type="entry name" value="Thioredoxin-like"/>
    <property type="match status" value="1"/>
</dbReference>
<dbReference type="InterPro" id="IPR036249">
    <property type="entry name" value="Thioredoxin-like_sf"/>
</dbReference>
<dbReference type="RefSeq" id="WP_205121961.1">
    <property type="nucleotide sequence ID" value="NZ_JAFBCM010000001.1"/>
</dbReference>
<keyword evidence="9" id="KW-1185">Reference proteome</keyword>
<proteinExistence type="inferred from homology"/>
<protein>
    <submittedName>
        <fullName evidence="8">Tetratricopeptide repeat protein</fullName>
    </submittedName>
</protein>
<dbReference type="Gene3D" id="3.40.30.10">
    <property type="entry name" value="Glutaredoxin"/>
    <property type="match status" value="1"/>
</dbReference>
<evidence type="ECO:0000259" key="7">
    <source>
        <dbReference type="PROSITE" id="PS51352"/>
    </source>
</evidence>
<dbReference type="CDD" id="cd02956">
    <property type="entry name" value="ybbN"/>
    <property type="match status" value="1"/>
</dbReference>
<feature type="domain" description="Thioredoxin" evidence="7">
    <location>
        <begin position="16"/>
        <end position="149"/>
    </location>
</feature>
<evidence type="ECO:0000256" key="3">
    <source>
        <dbReference type="ARBA" id="ARBA00022982"/>
    </source>
</evidence>
<evidence type="ECO:0000256" key="1">
    <source>
        <dbReference type="ARBA" id="ARBA00008987"/>
    </source>
</evidence>
<feature type="region of interest" description="Disordered" evidence="6">
    <location>
        <begin position="158"/>
        <end position="183"/>
    </location>
</feature>
<dbReference type="Gene3D" id="1.25.40.10">
    <property type="entry name" value="Tetratricopeptide repeat domain"/>
    <property type="match status" value="1"/>
</dbReference>
<feature type="region of interest" description="Disordered" evidence="6">
    <location>
        <begin position="1"/>
        <end position="39"/>
    </location>
</feature>
<dbReference type="EMBL" id="JBHRZH010000055">
    <property type="protein sequence ID" value="MFC3766431.1"/>
    <property type="molecule type" value="Genomic_DNA"/>
</dbReference>
<keyword evidence="3" id="KW-0249">Electron transport</keyword>
<dbReference type="PANTHER" id="PTHR45663:SF11">
    <property type="entry name" value="GEO12009P1"/>
    <property type="match status" value="1"/>
</dbReference>
<dbReference type="Pfam" id="PF14561">
    <property type="entry name" value="TPR_20"/>
    <property type="match status" value="1"/>
</dbReference>
<name>A0ABV7YNX9_9ACTN</name>
<dbReference type="InterPro" id="IPR013766">
    <property type="entry name" value="Thioredoxin_domain"/>
</dbReference>
<reference evidence="9" key="1">
    <citation type="journal article" date="2019" name="Int. J. Syst. Evol. Microbiol.">
        <title>The Global Catalogue of Microorganisms (GCM) 10K type strain sequencing project: providing services to taxonomists for standard genome sequencing and annotation.</title>
        <authorList>
            <consortium name="The Broad Institute Genomics Platform"/>
            <consortium name="The Broad Institute Genome Sequencing Center for Infectious Disease"/>
            <person name="Wu L."/>
            <person name="Ma J."/>
        </authorList>
    </citation>
    <scope>NUCLEOTIDE SEQUENCE [LARGE SCALE GENOMIC DNA]</scope>
    <source>
        <strain evidence="9">CGMCC 4.7241</strain>
    </source>
</reference>
<dbReference type="PANTHER" id="PTHR45663">
    <property type="entry name" value="GEO12009P1"/>
    <property type="match status" value="1"/>
</dbReference>
<dbReference type="Proteomes" id="UP001595699">
    <property type="component" value="Unassembled WGS sequence"/>
</dbReference>
<comment type="caution">
    <text evidence="8">The sequence shown here is derived from an EMBL/GenBank/DDBJ whole genome shotgun (WGS) entry which is preliminary data.</text>
</comment>
<comment type="similarity">
    <text evidence="1">Belongs to the thioredoxin family.</text>
</comment>
<accession>A0ABV7YNX9</accession>
<dbReference type="PROSITE" id="PS51352">
    <property type="entry name" value="THIOREDOXIN_2"/>
    <property type="match status" value="1"/>
</dbReference>
<evidence type="ECO:0000256" key="5">
    <source>
        <dbReference type="ARBA" id="ARBA00023284"/>
    </source>
</evidence>
<keyword evidence="4" id="KW-1015">Disulfide bond</keyword>